<reference evidence="1 2" key="1">
    <citation type="submission" date="2020-07" db="EMBL/GenBank/DDBJ databases">
        <title>Taxonomic proposal: Crassvirales, a new order of highly abundant and diverse bacterial viruses.</title>
        <authorList>
            <person name="Shkoporov A.N."/>
            <person name="Stockdale S.R."/>
            <person name="Guerin E."/>
            <person name="Ross R.P."/>
            <person name="Hill C."/>
        </authorList>
    </citation>
    <scope>NUCLEOTIDE SEQUENCE [LARGE SCALE GENOMIC DNA]</scope>
</reference>
<name>A0A7M1RY48_9CAUD</name>
<organism evidence="1 2">
    <name type="scientific">uncultured phage cr112_1</name>
    <dbReference type="NCBI Taxonomy" id="2772072"/>
    <lineage>
        <taxon>Viruses</taxon>
        <taxon>Duplodnaviria</taxon>
        <taxon>Heunggongvirae</taxon>
        <taxon>Uroviricota</taxon>
        <taxon>Caudoviricetes</taxon>
        <taxon>Crassvirales</taxon>
        <taxon>Steigviridae</taxon>
        <taxon>Asinivirinae</taxon>
        <taxon>Kehishuvirus</taxon>
        <taxon>Kehishuvirus splanchnicus</taxon>
    </lineage>
</organism>
<dbReference type="KEGG" id="vg:65129834"/>
<dbReference type="Proteomes" id="UP000593627">
    <property type="component" value="Segment"/>
</dbReference>
<protein>
    <submittedName>
        <fullName evidence="1">Uncharacterized protein</fullName>
    </submittedName>
</protein>
<accession>A0A7M1RY48</accession>
<proteinExistence type="predicted"/>
<sequence>MSKGRVLTKKKWGHCARYRRKYKYRIKFPRGKLNSFEGTHAPIGYPLLNIKV</sequence>
<evidence type="ECO:0000313" key="1">
    <source>
        <dbReference type="EMBL" id="QOR59288.1"/>
    </source>
</evidence>
<dbReference type="GeneID" id="65129834"/>
<evidence type="ECO:0000313" key="2">
    <source>
        <dbReference type="Proteomes" id="UP000593627"/>
    </source>
</evidence>
<dbReference type="RefSeq" id="YP_010111446.1">
    <property type="nucleotide sequence ID" value="NC_055881.1"/>
</dbReference>
<dbReference type="EMBL" id="MT774388">
    <property type="protein sequence ID" value="QOR59288.1"/>
    <property type="molecule type" value="Genomic_DNA"/>
</dbReference>
<keyword evidence="2" id="KW-1185">Reference proteome</keyword>